<organism evidence="1 2">
    <name type="scientific">Aliisedimentitalea scapharcae</name>
    <dbReference type="NCBI Taxonomy" id="1524259"/>
    <lineage>
        <taxon>Bacteria</taxon>
        <taxon>Pseudomonadati</taxon>
        <taxon>Pseudomonadota</taxon>
        <taxon>Alphaproteobacteria</taxon>
        <taxon>Rhodobacterales</taxon>
        <taxon>Roseobacteraceae</taxon>
        <taxon>Aliisedimentitalea</taxon>
    </lineage>
</organism>
<protein>
    <submittedName>
        <fullName evidence="1">Uncharacterized protein</fullName>
    </submittedName>
</protein>
<evidence type="ECO:0000313" key="2">
    <source>
        <dbReference type="Proteomes" id="UP001623232"/>
    </source>
</evidence>
<dbReference type="EMBL" id="CP123584">
    <property type="protein sequence ID" value="WZK88746.1"/>
    <property type="molecule type" value="Genomic_DNA"/>
</dbReference>
<name>A0ABZ2XVQ1_9RHOB</name>
<proteinExistence type="predicted"/>
<sequence length="125" mass="13929">MTDLTLTKIRFRNGKWEGRLEGTQDTGVKPSVRVTCLDRPVETVTLEDGETGKTWKLTITIPSEAIADGVQTFLIFDTDTDTKLGTFNLIGGDPAADDLLAEISLLRAELDMLKRAFRRHCLETM</sequence>
<keyword evidence="2" id="KW-1185">Reference proteome</keyword>
<dbReference type="Proteomes" id="UP001623232">
    <property type="component" value="Chromosome"/>
</dbReference>
<reference evidence="1 2" key="1">
    <citation type="submission" date="2023-04" db="EMBL/GenBank/DDBJ databases">
        <title>Complete genome sequence of Alisedimentitalea scapharcae.</title>
        <authorList>
            <person name="Rong J.-C."/>
            <person name="Yi M.-L."/>
            <person name="Zhao Q."/>
        </authorList>
    </citation>
    <scope>NUCLEOTIDE SEQUENCE [LARGE SCALE GENOMIC DNA]</scope>
    <source>
        <strain evidence="1 2">KCTC 42119</strain>
    </source>
</reference>
<gene>
    <name evidence="1" type="ORF">QEZ52_19445</name>
</gene>
<evidence type="ECO:0000313" key="1">
    <source>
        <dbReference type="EMBL" id="WZK88746.1"/>
    </source>
</evidence>
<dbReference type="RefSeq" id="WP_406646304.1">
    <property type="nucleotide sequence ID" value="NZ_CP123584.1"/>
</dbReference>
<accession>A0ABZ2XVQ1</accession>